<dbReference type="InterPro" id="IPR016186">
    <property type="entry name" value="C-type_lectin-like/link_sf"/>
</dbReference>
<dbReference type="InterPro" id="IPR001304">
    <property type="entry name" value="C-type_lectin-like"/>
</dbReference>
<dbReference type="CDD" id="cd00037">
    <property type="entry name" value="CLECT"/>
    <property type="match status" value="1"/>
</dbReference>
<dbReference type="InterPro" id="IPR016187">
    <property type="entry name" value="CTDL_fold"/>
</dbReference>
<organism evidence="2 3">
    <name type="scientific">Cylicocyclus nassatus</name>
    <name type="common">Nematode worm</name>
    <dbReference type="NCBI Taxonomy" id="53992"/>
    <lineage>
        <taxon>Eukaryota</taxon>
        <taxon>Metazoa</taxon>
        <taxon>Ecdysozoa</taxon>
        <taxon>Nematoda</taxon>
        <taxon>Chromadorea</taxon>
        <taxon>Rhabditida</taxon>
        <taxon>Rhabditina</taxon>
        <taxon>Rhabditomorpha</taxon>
        <taxon>Strongyloidea</taxon>
        <taxon>Strongylidae</taxon>
        <taxon>Cylicocyclus</taxon>
    </lineage>
</organism>
<keyword evidence="3" id="KW-1185">Reference proteome</keyword>
<dbReference type="AlphaFoldDB" id="A0AA36H8S2"/>
<dbReference type="SMART" id="SM00034">
    <property type="entry name" value="CLECT"/>
    <property type="match status" value="1"/>
</dbReference>
<evidence type="ECO:0000313" key="2">
    <source>
        <dbReference type="EMBL" id="CAJ0605861.1"/>
    </source>
</evidence>
<dbReference type="Pfam" id="PF00059">
    <property type="entry name" value="Lectin_C"/>
    <property type="match status" value="1"/>
</dbReference>
<evidence type="ECO:0000259" key="1">
    <source>
        <dbReference type="PROSITE" id="PS50041"/>
    </source>
</evidence>
<dbReference type="SUPFAM" id="SSF56436">
    <property type="entry name" value="C-type lectin-like"/>
    <property type="match status" value="2"/>
</dbReference>
<dbReference type="PROSITE" id="PS50041">
    <property type="entry name" value="C_TYPE_LECTIN_2"/>
    <property type="match status" value="1"/>
</dbReference>
<dbReference type="Gene3D" id="3.10.100.10">
    <property type="entry name" value="Mannose-Binding Protein A, subunit A"/>
    <property type="match status" value="2"/>
</dbReference>
<dbReference type="PANTHER" id="PTHR23124">
    <property type="entry name" value="C-TYPE LECTIN DOMAIN-CONTAINING PROTEIN-RELATED-RELATED"/>
    <property type="match status" value="1"/>
</dbReference>
<proteinExistence type="predicted"/>
<reference evidence="2" key="1">
    <citation type="submission" date="2023-07" db="EMBL/GenBank/DDBJ databases">
        <authorList>
            <consortium name="CYATHOMIX"/>
        </authorList>
    </citation>
    <scope>NUCLEOTIDE SEQUENCE</scope>
    <source>
        <strain evidence="2">N/A</strain>
    </source>
</reference>
<dbReference type="Proteomes" id="UP001176961">
    <property type="component" value="Unassembled WGS sequence"/>
</dbReference>
<comment type="caution">
    <text evidence="2">The sequence shown here is derived from an EMBL/GenBank/DDBJ whole genome shotgun (WGS) entry which is preliminary data.</text>
</comment>
<accession>A0AA36H8S2</accession>
<evidence type="ECO:0000313" key="3">
    <source>
        <dbReference type="Proteomes" id="UP001176961"/>
    </source>
</evidence>
<gene>
    <name evidence="2" type="ORF">CYNAS_LOCUS17844</name>
</gene>
<protein>
    <recommendedName>
        <fullName evidence="1">C-type lectin domain-containing protein</fullName>
    </recommendedName>
</protein>
<dbReference type="EMBL" id="CATQJL010000316">
    <property type="protein sequence ID" value="CAJ0605861.1"/>
    <property type="molecule type" value="Genomic_DNA"/>
</dbReference>
<name>A0AA36H8S2_CYLNA</name>
<feature type="domain" description="C-type lectin" evidence="1">
    <location>
        <begin position="178"/>
        <end position="295"/>
    </location>
</feature>
<sequence length="325" mass="37186">MPPAKRRWNSAEMFRRNKETDCFASKDNTNNTIDPPCPQGYVSFARNGTARCHNLIIGTQSYEKAEQICRSRGGEFSTITEEDELILLRDEAKNRGLNGNVMLKKEDGRNDTCIFFEIEDDDNAIVETDCDSEEVQNISTFACMVLECVVTEDGRACKMVECQTGEVSYYRKSGRLTCHKIINKAATWEDAQKQCRQLGEGHQLGSFEDKKEAEYVMGEARRIFGCKKEACYGTLWIGGKRKSRSPFTWIFDKTLAAIGPYNNFDEGEPDGDRRSKTEECLAIYINEATYLDQHCFDDVKIRKESYYAIRGFVCTAVKIVKREFY</sequence>